<gene>
    <name evidence="7" type="ORF">LMG32289_04386</name>
</gene>
<evidence type="ECO:0000313" key="7">
    <source>
        <dbReference type="EMBL" id="CAG9179526.1"/>
    </source>
</evidence>
<evidence type="ECO:0000256" key="4">
    <source>
        <dbReference type="ARBA" id="ARBA00023139"/>
    </source>
</evidence>
<organism evidence="7 8">
    <name type="scientific">Cupriavidus pampae</name>
    <dbReference type="NCBI Taxonomy" id="659251"/>
    <lineage>
        <taxon>Bacteria</taxon>
        <taxon>Pseudomonadati</taxon>
        <taxon>Pseudomonadota</taxon>
        <taxon>Betaproteobacteria</taxon>
        <taxon>Burkholderiales</taxon>
        <taxon>Burkholderiaceae</taxon>
        <taxon>Cupriavidus</taxon>
    </lineage>
</organism>
<dbReference type="Gene3D" id="3.40.50.10610">
    <property type="entry name" value="ABC-type transport auxiliary lipoprotein component"/>
    <property type="match status" value="1"/>
</dbReference>
<comment type="caution">
    <text evidence="7">The sequence shown here is derived from an EMBL/GenBank/DDBJ whole genome shotgun (WGS) entry which is preliminary data.</text>
</comment>
<dbReference type="PROSITE" id="PS51257">
    <property type="entry name" value="PROKAR_LIPOPROTEIN"/>
    <property type="match status" value="1"/>
</dbReference>
<evidence type="ECO:0000256" key="1">
    <source>
        <dbReference type="ARBA" id="ARBA00022475"/>
    </source>
</evidence>
<dbReference type="EMBL" id="CAJZAG010000008">
    <property type="protein sequence ID" value="CAG9179526.1"/>
    <property type="molecule type" value="Genomic_DNA"/>
</dbReference>
<dbReference type="InterPro" id="IPR005534">
    <property type="entry name" value="Curli_assmbl/transp-comp_CsgG"/>
</dbReference>
<accession>A0ABM8XH79</accession>
<reference evidence="7 8" key="1">
    <citation type="submission" date="2021-08" db="EMBL/GenBank/DDBJ databases">
        <authorList>
            <person name="Peeters C."/>
        </authorList>
    </citation>
    <scope>NUCLEOTIDE SEQUENCE [LARGE SCALE GENOMIC DNA]</scope>
    <source>
        <strain evidence="7 8">LMG 32289</strain>
    </source>
</reference>
<dbReference type="PANTHER" id="PTHR41164">
    <property type="entry name" value="CURLI PRODUCTION ASSEMBLY/TRANSPORT COMPONENT CSGG"/>
    <property type="match status" value="1"/>
</dbReference>
<evidence type="ECO:0000256" key="2">
    <source>
        <dbReference type="ARBA" id="ARBA00022729"/>
    </source>
</evidence>
<evidence type="ECO:0000313" key="8">
    <source>
        <dbReference type="Proteomes" id="UP000706525"/>
    </source>
</evidence>
<feature type="signal peptide" evidence="6">
    <location>
        <begin position="1"/>
        <end position="23"/>
    </location>
</feature>
<name>A0ABM8XH79_9BURK</name>
<keyword evidence="1" id="KW-1003">Cell membrane</keyword>
<keyword evidence="2 6" id="KW-0732">Signal</keyword>
<dbReference type="PANTHER" id="PTHR41164:SF1">
    <property type="entry name" value="CURLI PRODUCTION ASSEMBLY_TRANSPORT COMPONENT CSGG"/>
    <property type="match status" value="1"/>
</dbReference>
<keyword evidence="5" id="KW-0449">Lipoprotein</keyword>
<keyword evidence="4" id="KW-0564">Palmitate</keyword>
<proteinExistence type="predicted"/>
<dbReference type="Proteomes" id="UP000706525">
    <property type="component" value="Unassembled WGS sequence"/>
</dbReference>
<evidence type="ECO:0008006" key="9">
    <source>
        <dbReference type="Google" id="ProtNLM"/>
    </source>
</evidence>
<keyword evidence="3" id="KW-0472">Membrane</keyword>
<evidence type="ECO:0000256" key="3">
    <source>
        <dbReference type="ARBA" id="ARBA00023136"/>
    </source>
</evidence>
<dbReference type="Pfam" id="PF03783">
    <property type="entry name" value="CsgG"/>
    <property type="match status" value="1"/>
</dbReference>
<protein>
    <recommendedName>
        <fullName evidence="9">Curli production assembly protein CsgG</fullName>
    </recommendedName>
</protein>
<evidence type="ECO:0000256" key="6">
    <source>
        <dbReference type="SAM" id="SignalP"/>
    </source>
</evidence>
<dbReference type="RefSeq" id="WP_223992025.1">
    <property type="nucleotide sequence ID" value="NZ_CAJZAG010000008.1"/>
</dbReference>
<sequence length="321" mass="33857">MLKMTGFKGAMPLGIALALTGCATVTTPPQVVEAQAPRQQQVAAQEAATLPPVRQLKRKLAIGRFSNETRYGRTFLTDQNLDPLGKQASDILASRLVASKRFLVFERPDLAKVAAEQQLTGDSQLVGVDTLIVGSVTEFGRATTGKSGFLSATKIQTAHAKVEVRLVDVKTGHVFFSASGAGDAETESGQVAGFGSKADYDGTLNDKAIAAAISDVLGRLMTKLEERQWKTDILKADGSTVYISGGSRQGIRAGDALRVYAQGEQVKSAQSGFQIALPARPVAQLKVVSSFGDSETNEGSVAELVSGTLPRGNTTNLFVAE</sequence>
<keyword evidence="8" id="KW-1185">Reference proteome</keyword>
<feature type="chain" id="PRO_5046296030" description="Curli production assembly protein CsgG" evidence="6">
    <location>
        <begin position="24"/>
        <end position="321"/>
    </location>
</feature>
<evidence type="ECO:0000256" key="5">
    <source>
        <dbReference type="ARBA" id="ARBA00023288"/>
    </source>
</evidence>